<sequence length="300" mass="33329">MTASLFPGFTEERIPCGAVTLFVRHNAAPDRPALLLLHGYPQTSAMWHGVAPLLADRFHVICPDLRGYGRSDKPASAPDHAPYSKRAMADDFAALLDHFGHDSAWVGAHDRGARVAHRMALDHSGRVRALVLLDIAPTREMYANTSTTFARAYWHWYFLTQPAPFPETMIGHDPRAFWLGKCIRQAGSTGTGPFHPDAKDEYLRCFDDPAAIHASCEDYRAAATIDIAHDDVDGGRKVSQPLLALWARRGVIERAFDPLSLWRSRADDVTGKALDASHYMAEEIPSEIALHMTRFFTARA</sequence>
<dbReference type="PANTHER" id="PTHR43798">
    <property type="entry name" value="MONOACYLGLYCEROL LIPASE"/>
    <property type="match status" value="1"/>
</dbReference>
<dbReference type="SUPFAM" id="SSF53474">
    <property type="entry name" value="alpha/beta-Hydrolases"/>
    <property type="match status" value="1"/>
</dbReference>
<protein>
    <submittedName>
        <fullName evidence="2">Alpha/beta hydrolase</fullName>
    </submittedName>
</protein>
<dbReference type="EMBL" id="AQQZ01000001">
    <property type="protein sequence ID" value="KNG95106.1"/>
    <property type="molecule type" value="Genomic_DNA"/>
</dbReference>
<dbReference type="PANTHER" id="PTHR43798:SF33">
    <property type="entry name" value="HYDROLASE, PUTATIVE (AFU_ORTHOLOGUE AFUA_2G14860)-RELATED"/>
    <property type="match status" value="1"/>
</dbReference>
<name>A0A0L1JTL6_9RHOB</name>
<dbReference type="GO" id="GO:0016020">
    <property type="term" value="C:membrane"/>
    <property type="evidence" value="ECO:0007669"/>
    <property type="project" value="TreeGrafter"/>
</dbReference>
<accession>A0A0L1JTL6</accession>
<comment type="caution">
    <text evidence="2">The sequence shown here is derived from an EMBL/GenBank/DDBJ whole genome shotgun (WGS) entry which is preliminary data.</text>
</comment>
<dbReference type="Proteomes" id="UP000036938">
    <property type="component" value="Unassembled WGS sequence"/>
</dbReference>
<organism evidence="2 3">
    <name type="scientific">Pseudaestuariivita atlantica</name>
    <dbReference type="NCBI Taxonomy" id="1317121"/>
    <lineage>
        <taxon>Bacteria</taxon>
        <taxon>Pseudomonadati</taxon>
        <taxon>Pseudomonadota</taxon>
        <taxon>Alphaproteobacteria</taxon>
        <taxon>Rhodobacterales</taxon>
        <taxon>Paracoccaceae</taxon>
        <taxon>Pseudaestuariivita</taxon>
    </lineage>
</organism>
<proteinExistence type="predicted"/>
<dbReference type="InterPro" id="IPR050266">
    <property type="entry name" value="AB_hydrolase_sf"/>
</dbReference>
<dbReference type="GO" id="GO:0047372">
    <property type="term" value="F:monoacylglycerol lipase activity"/>
    <property type="evidence" value="ECO:0007669"/>
    <property type="project" value="TreeGrafter"/>
</dbReference>
<dbReference type="RefSeq" id="WP_050528820.1">
    <property type="nucleotide sequence ID" value="NZ_AQQZ01000001.1"/>
</dbReference>
<keyword evidence="2" id="KW-0378">Hydrolase</keyword>
<dbReference type="InterPro" id="IPR029058">
    <property type="entry name" value="AB_hydrolase_fold"/>
</dbReference>
<dbReference type="STRING" id="1317121.ATO11_00155"/>
<dbReference type="GO" id="GO:0046464">
    <property type="term" value="P:acylglycerol catabolic process"/>
    <property type="evidence" value="ECO:0007669"/>
    <property type="project" value="TreeGrafter"/>
</dbReference>
<dbReference type="InterPro" id="IPR000073">
    <property type="entry name" value="AB_hydrolase_1"/>
</dbReference>
<evidence type="ECO:0000259" key="1">
    <source>
        <dbReference type="Pfam" id="PF00561"/>
    </source>
</evidence>
<dbReference type="OrthoDB" id="9804723at2"/>
<evidence type="ECO:0000313" key="3">
    <source>
        <dbReference type="Proteomes" id="UP000036938"/>
    </source>
</evidence>
<keyword evidence="3" id="KW-1185">Reference proteome</keyword>
<reference evidence="2 3" key="1">
    <citation type="journal article" date="2015" name="Int. J. Syst. Evol. Microbiol.">
        <title>Aestuariivita atlantica sp. nov., isolated from deep sea sediment of the Atlantic Ocean.</title>
        <authorList>
            <person name="Li G."/>
            <person name="Lai Q."/>
            <person name="Du Y."/>
            <person name="Liu X."/>
            <person name="Sun F."/>
            <person name="Shao Z."/>
        </authorList>
    </citation>
    <scope>NUCLEOTIDE SEQUENCE [LARGE SCALE GENOMIC DNA]</scope>
    <source>
        <strain evidence="2 3">22II-S11-z3</strain>
    </source>
</reference>
<dbReference type="Gene3D" id="3.40.50.1820">
    <property type="entry name" value="alpha/beta hydrolase"/>
    <property type="match status" value="1"/>
</dbReference>
<feature type="domain" description="AB hydrolase-1" evidence="1">
    <location>
        <begin position="32"/>
        <end position="173"/>
    </location>
</feature>
<gene>
    <name evidence="2" type="ORF">ATO11_00155</name>
</gene>
<dbReference type="Pfam" id="PF00561">
    <property type="entry name" value="Abhydrolase_1"/>
    <property type="match status" value="1"/>
</dbReference>
<evidence type="ECO:0000313" key="2">
    <source>
        <dbReference type="EMBL" id="KNG95106.1"/>
    </source>
</evidence>
<dbReference type="PATRIC" id="fig|1317121.7.peg.32"/>
<dbReference type="AlphaFoldDB" id="A0A0L1JTL6"/>